<keyword evidence="1" id="KW-1133">Transmembrane helix</keyword>
<reference evidence="2" key="1">
    <citation type="submission" date="2020-05" db="EMBL/GenBank/DDBJ databases">
        <authorList>
            <person name="Chiriac C."/>
            <person name="Salcher M."/>
            <person name="Ghai R."/>
            <person name="Kavagutti S V."/>
        </authorList>
    </citation>
    <scope>NUCLEOTIDE SEQUENCE</scope>
</reference>
<proteinExistence type="predicted"/>
<evidence type="ECO:0000256" key="1">
    <source>
        <dbReference type="SAM" id="Phobius"/>
    </source>
</evidence>
<feature type="transmembrane region" description="Helical" evidence="1">
    <location>
        <begin position="61"/>
        <end position="79"/>
    </location>
</feature>
<protein>
    <submittedName>
        <fullName evidence="2">Unannotated protein</fullName>
    </submittedName>
</protein>
<dbReference type="Pfam" id="PF16316">
    <property type="entry name" value="DUF4956"/>
    <property type="match status" value="1"/>
</dbReference>
<name>A0A6J6EUW9_9ZZZZ</name>
<evidence type="ECO:0000313" key="2">
    <source>
        <dbReference type="EMBL" id="CAB4579966.1"/>
    </source>
</evidence>
<accession>A0A6J6EUW9</accession>
<dbReference type="EMBL" id="CAEZTS010000074">
    <property type="protein sequence ID" value="CAB4579966.1"/>
    <property type="molecule type" value="Genomic_DNA"/>
</dbReference>
<feature type="transmembrane region" description="Helical" evidence="1">
    <location>
        <begin position="86"/>
        <end position="106"/>
    </location>
</feature>
<feature type="transmembrane region" description="Helical" evidence="1">
    <location>
        <begin position="112"/>
        <end position="130"/>
    </location>
</feature>
<feature type="transmembrane region" description="Helical" evidence="1">
    <location>
        <begin position="38"/>
        <end position="55"/>
    </location>
</feature>
<organism evidence="2">
    <name type="scientific">freshwater metagenome</name>
    <dbReference type="NCBI Taxonomy" id="449393"/>
    <lineage>
        <taxon>unclassified sequences</taxon>
        <taxon>metagenomes</taxon>
        <taxon>ecological metagenomes</taxon>
    </lineage>
</organism>
<feature type="transmembrane region" description="Helical" evidence="1">
    <location>
        <begin position="13"/>
        <end position="29"/>
    </location>
</feature>
<dbReference type="AlphaFoldDB" id="A0A6J6EUW9"/>
<dbReference type="InterPro" id="IPR032531">
    <property type="entry name" value="DUF4956"/>
</dbReference>
<keyword evidence="1" id="KW-0812">Transmembrane</keyword>
<gene>
    <name evidence="2" type="ORF">UFOPK1722_00955</name>
</gene>
<keyword evidence="1" id="KW-0472">Membrane</keyword>
<sequence length="190" mass="21111">MGNLDTAELIRDLVLNLVSIFLLVYVIYFRRHRRWDQVVGYVAFNISLFTVSAALGSSGPLNVGVGFGLFAVLSVVRLRSDESGQIEIGFTMVALVLGLMAGLPGMEFGIKVLFASLLVVAMFLVDMGAIGRRYRYARVKVELDRIIHEEEALHDHLRSTFGKAVKSVSLRSVDMVRDTMTLDVVFHTES</sequence>